<dbReference type="EMBL" id="RXFT01000007">
    <property type="protein sequence ID" value="RUR69033.1"/>
    <property type="molecule type" value="Genomic_DNA"/>
</dbReference>
<evidence type="ECO:0000313" key="2">
    <source>
        <dbReference type="EMBL" id="RUR69033.1"/>
    </source>
</evidence>
<evidence type="ECO:0000256" key="1">
    <source>
        <dbReference type="SAM" id="MobiDB-lite"/>
    </source>
</evidence>
<protein>
    <submittedName>
        <fullName evidence="2">Uncharacterized protein</fullName>
    </submittedName>
</protein>
<feature type="region of interest" description="Disordered" evidence="1">
    <location>
        <begin position="75"/>
        <end position="106"/>
    </location>
</feature>
<reference evidence="2 3" key="1">
    <citation type="submission" date="2018-12" db="EMBL/GenBank/DDBJ databases">
        <title>The genome sequences of Variovorax guangxiensis DSM 27352.</title>
        <authorList>
            <person name="Gao J."/>
            <person name="Sun J."/>
        </authorList>
    </citation>
    <scope>NUCLEOTIDE SEQUENCE [LARGE SCALE GENOMIC DNA]</scope>
    <source>
        <strain evidence="2 3">DSM 27352</strain>
    </source>
</reference>
<dbReference type="AlphaFoldDB" id="A0A433MM92"/>
<dbReference type="OrthoDB" id="9157702at2"/>
<comment type="caution">
    <text evidence="2">The sequence shown here is derived from an EMBL/GenBank/DDBJ whole genome shotgun (WGS) entry which is preliminary data.</text>
</comment>
<dbReference type="RefSeq" id="WP_126023149.1">
    <property type="nucleotide sequence ID" value="NZ_RXFT01000007.1"/>
</dbReference>
<sequence>MTTAAKTYPQREVKIEFFVKATGEAAPVDRFDYFIRDGAVWRDNFRTCESQMAVVGFEDFIMECPEIGWRVAAPASAPERPRLERHRPAQGPSMTTTPTNTRSQGGAETLLPCPFCGTAPQEDKMLGVWCSNDDCSIVGQVFSGGARHWNTRALAAPASAQEAREQEHAKAQDAAIRTMLRWEREKTAVLHDENRNLREALQFYADGNHFTMHDANEWDTVSGEPANFYEDSSNTATVEDGSVAKLALAATPALSAAVQQGEALTDAVVDFLEAQDALDNREFQGINGEDYFTLRRRRNLARDDLAAALASAQPKTGEFNV</sequence>
<accession>A0A433MM92</accession>
<dbReference type="Proteomes" id="UP000281118">
    <property type="component" value="Unassembled WGS sequence"/>
</dbReference>
<name>A0A433MM92_9BURK</name>
<gene>
    <name evidence="2" type="ORF">EJP67_18405</name>
</gene>
<organism evidence="2 3">
    <name type="scientific">Variovorax guangxiensis</name>
    <dbReference type="NCBI Taxonomy" id="1775474"/>
    <lineage>
        <taxon>Bacteria</taxon>
        <taxon>Pseudomonadati</taxon>
        <taxon>Pseudomonadota</taxon>
        <taxon>Betaproteobacteria</taxon>
        <taxon>Burkholderiales</taxon>
        <taxon>Comamonadaceae</taxon>
        <taxon>Variovorax</taxon>
    </lineage>
</organism>
<evidence type="ECO:0000313" key="3">
    <source>
        <dbReference type="Proteomes" id="UP000281118"/>
    </source>
</evidence>
<proteinExistence type="predicted"/>
<feature type="compositionally biased region" description="Polar residues" evidence="1">
    <location>
        <begin position="92"/>
        <end position="106"/>
    </location>
</feature>